<accession>A0A8R1ISV7</accession>
<protein>
    <submittedName>
        <fullName evidence="1">Uncharacterized protein</fullName>
    </submittedName>
</protein>
<keyword evidence="2" id="KW-1185">Reference proteome</keyword>
<proteinExistence type="predicted"/>
<name>A0A8R1ISV7_CAEJA</name>
<dbReference type="Proteomes" id="UP000005237">
    <property type="component" value="Unassembled WGS sequence"/>
</dbReference>
<reference evidence="2" key="1">
    <citation type="submission" date="2010-08" db="EMBL/GenBank/DDBJ databases">
        <authorList>
            <consortium name="Caenorhabditis japonica Sequencing Consortium"/>
            <person name="Wilson R.K."/>
        </authorList>
    </citation>
    <scope>NUCLEOTIDE SEQUENCE [LARGE SCALE GENOMIC DNA]</scope>
    <source>
        <strain evidence="2">DF5081</strain>
    </source>
</reference>
<dbReference type="AlphaFoldDB" id="A0A8R1ISV7"/>
<dbReference type="EnsemblMetazoa" id="CJA38187.1">
    <property type="protein sequence ID" value="CJA38187.1"/>
    <property type="gene ID" value="WBGene00214034"/>
</dbReference>
<organism evidence="1 2">
    <name type="scientific">Caenorhabditis japonica</name>
    <dbReference type="NCBI Taxonomy" id="281687"/>
    <lineage>
        <taxon>Eukaryota</taxon>
        <taxon>Metazoa</taxon>
        <taxon>Ecdysozoa</taxon>
        <taxon>Nematoda</taxon>
        <taxon>Chromadorea</taxon>
        <taxon>Rhabditida</taxon>
        <taxon>Rhabditina</taxon>
        <taxon>Rhabditomorpha</taxon>
        <taxon>Rhabditoidea</taxon>
        <taxon>Rhabditidae</taxon>
        <taxon>Peloderinae</taxon>
        <taxon>Caenorhabditis</taxon>
    </lineage>
</organism>
<evidence type="ECO:0000313" key="2">
    <source>
        <dbReference type="Proteomes" id="UP000005237"/>
    </source>
</evidence>
<reference evidence="1" key="2">
    <citation type="submission" date="2022-06" db="UniProtKB">
        <authorList>
            <consortium name="EnsemblMetazoa"/>
        </authorList>
    </citation>
    <scope>IDENTIFICATION</scope>
    <source>
        <strain evidence="1">DF5081</strain>
    </source>
</reference>
<sequence>MGKEVLGEYRIPIRKNLLFFQDKDDHQAAANNARQLKDTEDYGSSISSKLCTSGAHLSFFPTVYSFLLIFL</sequence>
<evidence type="ECO:0000313" key="1">
    <source>
        <dbReference type="EnsemblMetazoa" id="CJA38187.1"/>
    </source>
</evidence>